<keyword evidence="3 6" id="KW-0812">Transmembrane</keyword>
<dbReference type="EMBL" id="DPBP01000048">
    <property type="protein sequence ID" value="HCE18632.1"/>
    <property type="molecule type" value="Genomic_DNA"/>
</dbReference>
<dbReference type="AlphaFoldDB" id="A0A3D1JJE4"/>
<feature type="transmembrane region" description="Helical" evidence="6">
    <location>
        <begin position="211"/>
        <end position="231"/>
    </location>
</feature>
<dbReference type="OrthoDB" id="9808500at2"/>
<evidence type="ECO:0000256" key="2">
    <source>
        <dbReference type="ARBA" id="ARBA00009012"/>
    </source>
</evidence>
<comment type="similarity">
    <text evidence="2">Belongs to the TMEM19 family.</text>
</comment>
<keyword evidence="5 6" id="KW-0472">Membrane</keyword>
<feature type="transmembrane region" description="Helical" evidence="6">
    <location>
        <begin position="185"/>
        <end position="205"/>
    </location>
</feature>
<feature type="transmembrane region" description="Helical" evidence="6">
    <location>
        <begin position="273"/>
        <end position="293"/>
    </location>
</feature>
<gene>
    <name evidence="7" type="ORF">DEQ80_12315</name>
</gene>
<evidence type="ECO:0000313" key="8">
    <source>
        <dbReference type="Proteomes" id="UP000264141"/>
    </source>
</evidence>
<dbReference type="GO" id="GO:0016020">
    <property type="term" value="C:membrane"/>
    <property type="evidence" value="ECO:0007669"/>
    <property type="project" value="UniProtKB-SubCell"/>
</dbReference>
<organism evidence="7 8">
    <name type="scientific">Anaerolinea thermolimosa</name>
    <dbReference type="NCBI Taxonomy" id="229919"/>
    <lineage>
        <taxon>Bacteria</taxon>
        <taxon>Bacillati</taxon>
        <taxon>Chloroflexota</taxon>
        <taxon>Anaerolineae</taxon>
        <taxon>Anaerolineales</taxon>
        <taxon>Anaerolineaceae</taxon>
        <taxon>Anaerolinea</taxon>
    </lineage>
</organism>
<proteinExistence type="inferred from homology"/>
<reference evidence="7 8" key="1">
    <citation type="journal article" date="2018" name="Nat. Biotechnol.">
        <title>A standardized bacterial taxonomy based on genome phylogeny substantially revises the tree of life.</title>
        <authorList>
            <person name="Parks D.H."/>
            <person name="Chuvochina M."/>
            <person name="Waite D.W."/>
            <person name="Rinke C."/>
            <person name="Skarshewski A."/>
            <person name="Chaumeil P.A."/>
            <person name="Hugenholtz P."/>
        </authorList>
    </citation>
    <scope>NUCLEOTIDE SEQUENCE [LARGE SCALE GENOMIC DNA]</scope>
    <source>
        <strain evidence="7">UBA8781</strain>
    </source>
</reference>
<feature type="transmembrane region" description="Helical" evidence="6">
    <location>
        <begin position="86"/>
        <end position="105"/>
    </location>
</feature>
<dbReference type="STRING" id="229919.GCA_001050195_02231"/>
<protein>
    <submittedName>
        <fullName evidence="7">DUF92 domain-containing protein</fullName>
    </submittedName>
</protein>
<comment type="caution">
    <text evidence="7">The sequence shown here is derived from an EMBL/GenBank/DDBJ whole genome shotgun (WGS) entry which is preliminary data.</text>
</comment>
<evidence type="ECO:0000256" key="6">
    <source>
        <dbReference type="SAM" id="Phobius"/>
    </source>
</evidence>
<evidence type="ECO:0000256" key="5">
    <source>
        <dbReference type="ARBA" id="ARBA00023136"/>
    </source>
</evidence>
<dbReference type="Proteomes" id="UP000264141">
    <property type="component" value="Unassembled WGS sequence"/>
</dbReference>
<dbReference type="Pfam" id="PF01940">
    <property type="entry name" value="DUF92"/>
    <property type="match status" value="1"/>
</dbReference>
<evidence type="ECO:0000256" key="4">
    <source>
        <dbReference type="ARBA" id="ARBA00022989"/>
    </source>
</evidence>
<evidence type="ECO:0000256" key="3">
    <source>
        <dbReference type="ARBA" id="ARBA00022692"/>
    </source>
</evidence>
<feature type="transmembrane region" description="Helical" evidence="6">
    <location>
        <begin position="156"/>
        <end position="178"/>
    </location>
</feature>
<dbReference type="RefSeq" id="WP_062193654.1">
    <property type="nucleotide sequence ID" value="NZ_DF967965.1"/>
</dbReference>
<evidence type="ECO:0000256" key="1">
    <source>
        <dbReference type="ARBA" id="ARBA00004141"/>
    </source>
</evidence>
<feature type="transmembrane region" description="Helical" evidence="6">
    <location>
        <begin position="45"/>
        <end position="66"/>
    </location>
</feature>
<dbReference type="PANTHER" id="PTHR13353">
    <property type="entry name" value="TRANSMEMBRANE PROTEIN 19"/>
    <property type="match status" value="1"/>
</dbReference>
<evidence type="ECO:0000313" key="7">
    <source>
        <dbReference type="EMBL" id="HCE18632.1"/>
    </source>
</evidence>
<sequence>MILNLLIGFFLALVIALAARNAGMLSRSGARAATGLGTVIFGLGGLTWALMLLAFFVSSSVLSRLFKQRKQLLEENYAKGSERDAWQVLANGGVAGLFVVAHGFYPMQAWPWIGFAAALAAANADTWATELGALSVYPPRLISNGQKVEPGTSGGITLTGVLAALAGAGVVSLVGVIFWRGATGLSLVGVPFNLAELLGVSPVNFSLEHRVLWLVILTLAGLAGSLVDSLLGATFQAVYRCPVCAKETERYPKHGCGTPTVRVRGLPWLNNDLVNLACTLSAALAALGMWLIVY</sequence>
<comment type="subcellular location">
    <subcellularLocation>
        <location evidence="1">Membrane</location>
        <topology evidence="1">Multi-pass membrane protein</topology>
    </subcellularLocation>
</comment>
<name>A0A3D1JJE4_9CHLR</name>
<keyword evidence="4 6" id="KW-1133">Transmembrane helix</keyword>
<accession>A0A3D1JJE4</accession>
<dbReference type="PANTHER" id="PTHR13353:SF5">
    <property type="entry name" value="TRANSMEMBRANE PROTEIN 19"/>
    <property type="match status" value="1"/>
</dbReference>
<dbReference type="InterPro" id="IPR002794">
    <property type="entry name" value="DUF92_TMEM19"/>
</dbReference>